<reference evidence="1 2" key="1">
    <citation type="submission" date="2018-11" db="EMBL/GenBank/DDBJ databases">
        <authorList>
            <consortium name="Pathogen Informatics"/>
        </authorList>
    </citation>
    <scope>NUCLEOTIDE SEQUENCE [LARGE SCALE GENOMIC DNA]</scope>
    <source>
        <strain evidence="1 2">Zambia</strain>
    </source>
</reference>
<sequence length="157" mass="17885">MVVGDSRQKTLEPGSVLLGTRHQGVPVPPEEPFHGVGNRKVITDFIPLTALKTTVYIYNIKRRKSECLDLNLCWCIQKIYLDRNFLAYDKMLMYMTDHSSLVLKEFCCPDLLTLVDSVTSTVRNIYDNRSSTPPGFNGCKIDVKQLIQTNCMHLSRT</sequence>
<name>A0A183N0M4_9TREM</name>
<accession>A0A183N0M4</accession>
<evidence type="ECO:0000313" key="2">
    <source>
        <dbReference type="Proteomes" id="UP000277204"/>
    </source>
</evidence>
<dbReference type="Proteomes" id="UP000277204">
    <property type="component" value="Unassembled WGS sequence"/>
</dbReference>
<gene>
    <name evidence="1" type="ORF">SMRZ_LOCUS21849</name>
</gene>
<keyword evidence="2" id="KW-1185">Reference proteome</keyword>
<dbReference type="EMBL" id="UZAI01018888">
    <property type="protein sequence ID" value="VDP40995.1"/>
    <property type="molecule type" value="Genomic_DNA"/>
</dbReference>
<evidence type="ECO:0000313" key="1">
    <source>
        <dbReference type="EMBL" id="VDP40995.1"/>
    </source>
</evidence>
<organism evidence="1 2">
    <name type="scientific">Schistosoma margrebowiei</name>
    <dbReference type="NCBI Taxonomy" id="48269"/>
    <lineage>
        <taxon>Eukaryota</taxon>
        <taxon>Metazoa</taxon>
        <taxon>Spiralia</taxon>
        <taxon>Lophotrochozoa</taxon>
        <taxon>Platyhelminthes</taxon>
        <taxon>Trematoda</taxon>
        <taxon>Digenea</taxon>
        <taxon>Strigeidida</taxon>
        <taxon>Schistosomatoidea</taxon>
        <taxon>Schistosomatidae</taxon>
        <taxon>Schistosoma</taxon>
    </lineage>
</organism>
<proteinExistence type="predicted"/>
<protein>
    <submittedName>
        <fullName evidence="1">Uncharacterized protein</fullName>
    </submittedName>
</protein>
<dbReference type="AlphaFoldDB" id="A0A183N0M4"/>